<dbReference type="OrthoDB" id="9796186at2"/>
<dbReference type="KEGG" id="tsa:AciPR4_2746"/>
<dbReference type="SUPFAM" id="SSF47413">
    <property type="entry name" value="lambda repressor-like DNA-binding domains"/>
    <property type="match status" value="1"/>
</dbReference>
<evidence type="ECO:0000256" key="2">
    <source>
        <dbReference type="ARBA" id="ARBA00023125"/>
    </source>
</evidence>
<dbReference type="SMART" id="SM00354">
    <property type="entry name" value="HTH_LACI"/>
    <property type="match status" value="1"/>
</dbReference>
<accession>E8V2P5</accession>
<keyword evidence="6" id="KW-1185">Reference proteome</keyword>
<dbReference type="AlphaFoldDB" id="E8V2P5"/>
<dbReference type="InterPro" id="IPR000843">
    <property type="entry name" value="HTH_LacI"/>
</dbReference>
<dbReference type="CDD" id="cd01392">
    <property type="entry name" value="HTH_LacI"/>
    <property type="match status" value="1"/>
</dbReference>
<reference evidence="5 6" key="1">
    <citation type="journal article" date="2012" name="Stand. Genomic Sci.">
        <title>Complete genome sequence of Terriglobus saanensis type strain SP1PR4(T), an Acidobacteria from tundra soil.</title>
        <authorList>
            <person name="Rawat S.R."/>
            <person name="Mannisto M.K."/>
            <person name="Starovoytov V."/>
            <person name="Goodwin L."/>
            <person name="Nolan M."/>
            <person name="Hauser L."/>
            <person name="Land M."/>
            <person name="Davenport K.W."/>
            <person name="Woyke T."/>
            <person name="Haggblom M.M."/>
        </authorList>
    </citation>
    <scope>NUCLEOTIDE SEQUENCE</scope>
    <source>
        <strain evidence="6">ATCC BAA-1853 / DSM 23119 / SP1PR4</strain>
    </source>
</reference>
<dbReference type="InterPro" id="IPR046335">
    <property type="entry name" value="LacI/GalR-like_sensor"/>
</dbReference>
<dbReference type="GO" id="GO:0003700">
    <property type="term" value="F:DNA-binding transcription factor activity"/>
    <property type="evidence" value="ECO:0007669"/>
    <property type="project" value="TreeGrafter"/>
</dbReference>
<dbReference type="InterPro" id="IPR028082">
    <property type="entry name" value="Peripla_BP_I"/>
</dbReference>
<evidence type="ECO:0000256" key="3">
    <source>
        <dbReference type="ARBA" id="ARBA00023163"/>
    </source>
</evidence>
<dbReference type="EMBL" id="CP002467">
    <property type="protein sequence ID" value="ADV83520.1"/>
    <property type="molecule type" value="Genomic_DNA"/>
</dbReference>
<protein>
    <submittedName>
        <fullName evidence="5">Transcriptional regulator, LacI family</fullName>
    </submittedName>
</protein>
<dbReference type="PROSITE" id="PS50932">
    <property type="entry name" value="HTH_LACI_2"/>
    <property type="match status" value="1"/>
</dbReference>
<dbReference type="PANTHER" id="PTHR30146">
    <property type="entry name" value="LACI-RELATED TRANSCRIPTIONAL REPRESSOR"/>
    <property type="match status" value="1"/>
</dbReference>
<dbReference type="Gene3D" id="1.10.260.40">
    <property type="entry name" value="lambda repressor-like DNA-binding domains"/>
    <property type="match status" value="1"/>
</dbReference>
<evidence type="ECO:0000259" key="4">
    <source>
        <dbReference type="PROSITE" id="PS50932"/>
    </source>
</evidence>
<gene>
    <name evidence="5" type="ordered locus">AciPR4_2746</name>
</gene>
<keyword evidence="2" id="KW-0238">DNA-binding</keyword>
<sequence>MRPIKTNPSPTISDVAKAASVSTATVSRAFSRPEMLRQETVNQVRFHATKLGYLPNLAARALSTGRQGNIAILVPDIANPFFPPLLRAAQATADFAGYSVFLGDSDEDPEREQRLVNKLVMQVEGFILASSRMQNKKILELSERQPVVLINRDTPGLPRVLIDTVAGIDAAVAHLAAFGHQHLVYISGPAASWSDQQRRSAVSNAAARHKMKMQSVPARHPSFDAGREVTSTVLNMDVTAAITFDDFVAHGLLAGLAEQGVLVPRDFSVIGCDDVLGASTYPALTSVSARCDEAGRMAADLLISTLQTGKRGDVRCLLETWLVIRDTTAPAPKTGRPKLKKKVLPKNNLGDLAFTGTRSSV</sequence>
<keyword evidence="3" id="KW-0804">Transcription</keyword>
<dbReference type="InterPro" id="IPR010982">
    <property type="entry name" value="Lambda_DNA-bd_dom_sf"/>
</dbReference>
<dbReference type="Gene3D" id="3.40.50.2300">
    <property type="match status" value="2"/>
</dbReference>
<evidence type="ECO:0000313" key="6">
    <source>
        <dbReference type="Proteomes" id="UP000006844"/>
    </source>
</evidence>
<dbReference type="Pfam" id="PF00356">
    <property type="entry name" value="LacI"/>
    <property type="match status" value="1"/>
</dbReference>
<dbReference type="HOGENOM" id="CLU_037628_6_0_0"/>
<evidence type="ECO:0000313" key="5">
    <source>
        <dbReference type="EMBL" id="ADV83520.1"/>
    </source>
</evidence>
<proteinExistence type="predicted"/>
<feature type="domain" description="HTH lacI-type" evidence="4">
    <location>
        <begin position="10"/>
        <end position="64"/>
    </location>
</feature>
<dbReference type="CDD" id="cd06267">
    <property type="entry name" value="PBP1_LacI_sugar_binding-like"/>
    <property type="match status" value="1"/>
</dbReference>
<keyword evidence="1" id="KW-0805">Transcription regulation</keyword>
<dbReference type="Pfam" id="PF13377">
    <property type="entry name" value="Peripla_BP_3"/>
    <property type="match status" value="1"/>
</dbReference>
<dbReference type="GO" id="GO:0000976">
    <property type="term" value="F:transcription cis-regulatory region binding"/>
    <property type="evidence" value="ECO:0007669"/>
    <property type="project" value="TreeGrafter"/>
</dbReference>
<name>E8V2P5_TERSS</name>
<dbReference type="STRING" id="401053.AciPR4_2746"/>
<dbReference type="SUPFAM" id="SSF53822">
    <property type="entry name" value="Periplasmic binding protein-like I"/>
    <property type="match status" value="1"/>
</dbReference>
<dbReference type="eggNOG" id="COG1609">
    <property type="taxonomic scope" value="Bacteria"/>
</dbReference>
<dbReference type="RefSeq" id="WP_013569253.1">
    <property type="nucleotide sequence ID" value="NC_014963.1"/>
</dbReference>
<evidence type="ECO:0000256" key="1">
    <source>
        <dbReference type="ARBA" id="ARBA00023015"/>
    </source>
</evidence>
<dbReference type="Proteomes" id="UP000006844">
    <property type="component" value="Chromosome"/>
</dbReference>
<dbReference type="PANTHER" id="PTHR30146:SF138">
    <property type="entry name" value="TRANSCRIPTIONAL REGULATORY PROTEIN"/>
    <property type="match status" value="1"/>
</dbReference>
<organism evidence="5 6">
    <name type="scientific">Terriglobus saanensis (strain ATCC BAA-1853 / DSM 23119 / SP1PR4)</name>
    <dbReference type="NCBI Taxonomy" id="401053"/>
    <lineage>
        <taxon>Bacteria</taxon>
        <taxon>Pseudomonadati</taxon>
        <taxon>Acidobacteriota</taxon>
        <taxon>Terriglobia</taxon>
        <taxon>Terriglobales</taxon>
        <taxon>Acidobacteriaceae</taxon>
        <taxon>Terriglobus</taxon>
    </lineage>
</organism>